<evidence type="ECO:0000256" key="1">
    <source>
        <dbReference type="SAM" id="Phobius"/>
    </source>
</evidence>
<evidence type="ECO:0000259" key="2">
    <source>
        <dbReference type="Pfam" id="PF07596"/>
    </source>
</evidence>
<dbReference type="PANTHER" id="PTHR30093:SF2">
    <property type="entry name" value="TYPE II SECRETION SYSTEM PROTEIN H"/>
    <property type="match status" value="1"/>
</dbReference>
<dbReference type="PANTHER" id="PTHR30093">
    <property type="entry name" value="GENERAL SECRETION PATHWAY PROTEIN G"/>
    <property type="match status" value="1"/>
</dbReference>
<dbReference type="SUPFAM" id="SSF54523">
    <property type="entry name" value="Pili subunits"/>
    <property type="match status" value="1"/>
</dbReference>
<keyword evidence="1" id="KW-1133">Transmembrane helix</keyword>
<dbReference type="InterPro" id="IPR011453">
    <property type="entry name" value="DUF1559"/>
</dbReference>
<gene>
    <name evidence="3" type="ORF">LF1_40900</name>
</gene>
<evidence type="ECO:0000313" key="4">
    <source>
        <dbReference type="Proteomes" id="UP000322699"/>
    </source>
</evidence>
<dbReference type="InterPro" id="IPR045584">
    <property type="entry name" value="Pilin-like"/>
</dbReference>
<dbReference type="EMBL" id="VRLW01000001">
    <property type="protein sequence ID" value="KAA1261540.1"/>
    <property type="molecule type" value="Genomic_DNA"/>
</dbReference>
<protein>
    <recommendedName>
        <fullName evidence="2">DUF1559 domain-containing protein</fullName>
    </recommendedName>
</protein>
<dbReference type="Pfam" id="PF07596">
    <property type="entry name" value="SBP_bac_10"/>
    <property type="match status" value="1"/>
</dbReference>
<dbReference type="Gene3D" id="3.30.700.10">
    <property type="entry name" value="Glycoprotein, Type 4 Pilin"/>
    <property type="match status" value="1"/>
</dbReference>
<dbReference type="NCBIfam" id="TIGR02532">
    <property type="entry name" value="IV_pilin_GFxxxE"/>
    <property type="match status" value="1"/>
</dbReference>
<dbReference type="OrthoDB" id="241541at2"/>
<feature type="domain" description="DUF1559" evidence="2">
    <location>
        <begin position="52"/>
        <end position="402"/>
    </location>
</feature>
<keyword evidence="4" id="KW-1185">Reference proteome</keyword>
<dbReference type="Pfam" id="PF07963">
    <property type="entry name" value="N_methyl"/>
    <property type="match status" value="1"/>
</dbReference>
<dbReference type="Proteomes" id="UP000322699">
    <property type="component" value="Unassembled WGS sequence"/>
</dbReference>
<organism evidence="3 4">
    <name type="scientific">Rubripirellula obstinata</name>
    <dbReference type="NCBI Taxonomy" id="406547"/>
    <lineage>
        <taxon>Bacteria</taxon>
        <taxon>Pseudomonadati</taxon>
        <taxon>Planctomycetota</taxon>
        <taxon>Planctomycetia</taxon>
        <taxon>Pirellulales</taxon>
        <taxon>Pirellulaceae</taxon>
        <taxon>Rubripirellula</taxon>
    </lineage>
</organism>
<reference evidence="3 4" key="1">
    <citation type="submission" date="2019-08" db="EMBL/GenBank/DDBJ databases">
        <title>Deep-cultivation of Planctomycetes and their phenomic and genomic characterization uncovers novel biology.</title>
        <authorList>
            <person name="Wiegand S."/>
            <person name="Jogler M."/>
            <person name="Boedeker C."/>
            <person name="Pinto D."/>
            <person name="Vollmers J."/>
            <person name="Rivas-Marin E."/>
            <person name="Kohn T."/>
            <person name="Peeters S.H."/>
            <person name="Heuer A."/>
            <person name="Rast P."/>
            <person name="Oberbeckmann S."/>
            <person name="Bunk B."/>
            <person name="Jeske O."/>
            <person name="Meyerdierks A."/>
            <person name="Storesund J.E."/>
            <person name="Kallscheuer N."/>
            <person name="Luecker S."/>
            <person name="Lage O.M."/>
            <person name="Pohl T."/>
            <person name="Merkel B.J."/>
            <person name="Hornburger P."/>
            <person name="Mueller R.-W."/>
            <person name="Bruemmer F."/>
            <person name="Labrenz M."/>
            <person name="Spormann A.M."/>
            <person name="Op Den Camp H."/>
            <person name="Overmann J."/>
            <person name="Amann R."/>
            <person name="Jetten M.S.M."/>
            <person name="Mascher T."/>
            <person name="Medema M.H."/>
            <person name="Devos D.P."/>
            <person name="Kaster A.-K."/>
            <person name="Ovreas L."/>
            <person name="Rohde M."/>
            <person name="Galperin M.Y."/>
            <person name="Jogler C."/>
        </authorList>
    </citation>
    <scope>NUCLEOTIDE SEQUENCE [LARGE SCALE GENOMIC DNA]</scope>
    <source>
        <strain evidence="3 4">LF1</strain>
    </source>
</reference>
<comment type="caution">
    <text evidence="3">The sequence shown here is derived from an EMBL/GenBank/DDBJ whole genome shotgun (WGS) entry which is preliminary data.</text>
</comment>
<proteinExistence type="predicted"/>
<keyword evidence="1" id="KW-0812">Transmembrane</keyword>
<evidence type="ECO:0000313" key="3">
    <source>
        <dbReference type="EMBL" id="KAA1261540.1"/>
    </source>
</evidence>
<sequence>MKRTLSAKLSIWLEINLLRFRIRSRQAFTLVELLVVIAIIGVLVGLLLPAVQAAREAARRMSCSNNFKQIGLSIHNYHAAYNQMPRHGTGTTADLIAGYLGDDGDSGGTANNAGTGGGNNGCRLSMLVPVLPFLEQQALWEQISNPNNQKVSGNLAAGATWNAMGPHPQQREYVPWVTNVVSFRCPSDPGVGLPAFGRTNYAASLGDSADFQNDSVFRPIGSTQIWGMDIGQAPRDRAGSRGAFSARLNTRFRDVLDGLSNTIAMGEISSDLGDRDITTEMADGGGNNWSEPSSGGIYENPAIATSSNLIDPLRPRFWCTGPPCTVPSLIPDPDRKRGFRWADSTALYSGVATILPPNSALVSVGTGDTAVCTATVSSRHQGGAHILMCDGAVKFITDSIEAGNSNAPNVRNGAVGLAAPGSASPYGLWGSLGTRAAREVISEEF</sequence>
<dbReference type="AlphaFoldDB" id="A0A5B1CPJ9"/>
<dbReference type="InterPro" id="IPR012902">
    <property type="entry name" value="N_methyl_site"/>
</dbReference>
<name>A0A5B1CPJ9_9BACT</name>
<keyword evidence="1" id="KW-0472">Membrane</keyword>
<feature type="transmembrane region" description="Helical" evidence="1">
    <location>
        <begin position="27"/>
        <end position="51"/>
    </location>
</feature>
<dbReference type="InterPro" id="IPR027558">
    <property type="entry name" value="Pre_pil_HX9DG_C"/>
</dbReference>
<dbReference type="NCBIfam" id="TIGR04294">
    <property type="entry name" value="pre_pil_HX9DG"/>
    <property type="match status" value="1"/>
</dbReference>
<accession>A0A5B1CPJ9</accession>